<comment type="pathway">
    <text evidence="5">Amino-acid biosynthesis; L-arginine biosynthesis; N(2)-acetyl-L-ornithine from L-glutamate: step 4/4.</text>
</comment>
<dbReference type="Gene3D" id="3.40.640.10">
    <property type="entry name" value="Type I PLP-dependent aspartate aminotransferase-like (Major domain)"/>
    <property type="match status" value="1"/>
</dbReference>
<dbReference type="Gene3D" id="3.90.1150.10">
    <property type="entry name" value="Aspartate Aminotransferase, domain 1"/>
    <property type="match status" value="1"/>
</dbReference>
<evidence type="ECO:0000256" key="3">
    <source>
        <dbReference type="ARBA" id="ARBA00022679"/>
    </source>
</evidence>
<dbReference type="InterPro" id="IPR049704">
    <property type="entry name" value="Aminotrans_3_PPA_site"/>
</dbReference>
<feature type="binding site" evidence="5">
    <location>
        <position position="129"/>
    </location>
    <ligand>
        <name>pyridoxal 5'-phosphate</name>
        <dbReference type="ChEBI" id="CHEBI:597326"/>
    </ligand>
</feature>
<feature type="binding site" evidence="5">
    <location>
        <position position="273"/>
    </location>
    <ligand>
        <name>N(2)-acetyl-L-ornithine</name>
        <dbReference type="ChEBI" id="CHEBI:57805"/>
    </ligand>
</feature>
<dbReference type="PANTHER" id="PTHR11986:SF79">
    <property type="entry name" value="ACETYLORNITHINE AMINOTRANSFERASE, MITOCHONDRIAL"/>
    <property type="match status" value="1"/>
</dbReference>
<dbReference type="EC" id="2.6.1.11" evidence="5"/>
<evidence type="ECO:0000313" key="7">
    <source>
        <dbReference type="Proteomes" id="UP001409585"/>
    </source>
</evidence>
<dbReference type="RefSeq" id="WP_345417594.1">
    <property type="nucleotide sequence ID" value="NZ_AP031496.1"/>
</dbReference>
<evidence type="ECO:0000256" key="1">
    <source>
        <dbReference type="ARBA" id="ARBA00022576"/>
    </source>
</evidence>
<dbReference type="PROSITE" id="PS00600">
    <property type="entry name" value="AA_TRANSFER_CLASS_3"/>
    <property type="match status" value="1"/>
</dbReference>
<evidence type="ECO:0000313" key="6">
    <source>
        <dbReference type="EMBL" id="GAA4934097.1"/>
    </source>
</evidence>
<comment type="catalytic activity">
    <reaction evidence="5">
        <text>N(2)-acetyl-L-ornithine + 2-oxoglutarate = N-acetyl-L-glutamate 5-semialdehyde + L-glutamate</text>
        <dbReference type="Rhea" id="RHEA:18049"/>
        <dbReference type="ChEBI" id="CHEBI:16810"/>
        <dbReference type="ChEBI" id="CHEBI:29123"/>
        <dbReference type="ChEBI" id="CHEBI:29985"/>
        <dbReference type="ChEBI" id="CHEBI:57805"/>
        <dbReference type="EC" id="2.6.1.11"/>
    </reaction>
</comment>
<dbReference type="InterPro" id="IPR015421">
    <property type="entry name" value="PyrdxlP-dep_Trfase_major"/>
</dbReference>
<feature type="binding site" evidence="5">
    <location>
        <position position="132"/>
    </location>
    <ligand>
        <name>N(2)-acetyl-L-ornithine</name>
        <dbReference type="ChEBI" id="CHEBI:57805"/>
    </ligand>
</feature>
<evidence type="ECO:0000256" key="5">
    <source>
        <dbReference type="HAMAP-Rule" id="MF_01107"/>
    </source>
</evidence>
<dbReference type="GO" id="GO:0005737">
    <property type="term" value="C:cytoplasm"/>
    <property type="evidence" value="ECO:0007669"/>
    <property type="project" value="UniProtKB-SubCell"/>
</dbReference>
<dbReference type="NCBIfam" id="TIGR00707">
    <property type="entry name" value="argD"/>
    <property type="match status" value="1"/>
</dbReference>
<protein>
    <recommendedName>
        <fullName evidence="5">Acetylornithine aminotransferase</fullName>
        <shortName evidence="5">ACOAT</shortName>
        <ecNumber evidence="5">2.6.1.11</ecNumber>
    </recommendedName>
</protein>
<dbReference type="PIRSF" id="PIRSF000521">
    <property type="entry name" value="Transaminase_4ab_Lys_Orn"/>
    <property type="match status" value="1"/>
</dbReference>
<keyword evidence="4 5" id="KW-0663">Pyridoxal phosphate</keyword>
<gene>
    <name evidence="5" type="primary">argD</name>
    <name evidence="6" type="ORF">GCM10025791_08610</name>
</gene>
<dbReference type="PANTHER" id="PTHR11986">
    <property type="entry name" value="AMINOTRANSFERASE CLASS III"/>
    <property type="match status" value="1"/>
</dbReference>
<feature type="modified residue" description="N6-(pyridoxal phosphate)lysine" evidence="5">
    <location>
        <position position="245"/>
    </location>
</feature>
<accession>A0AAV3TZ36</accession>
<organism evidence="6 7">
    <name type="scientific">Halioxenophilus aromaticivorans</name>
    <dbReference type="NCBI Taxonomy" id="1306992"/>
    <lineage>
        <taxon>Bacteria</taxon>
        <taxon>Pseudomonadati</taxon>
        <taxon>Pseudomonadota</taxon>
        <taxon>Gammaproteobacteria</taxon>
        <taxon>Alteromonadales</taxon>
        <taxon>Alteromonadaceae</taxon>
        <taxon>Halioxenophilus</taxon>
    </lineage>
</organism>
<keyword evidence="5" id="KW-0963">Cytoplasm</keyword>
<keyword evidence="3 5" id="KW-0808">Transferase</keyword>
<dbReference type="CDD" id="cd00610">
    <property type="entry name" value="OAT_like"/>
    <property type="match status" value="1"/>
</dbReference>
<keyword evidence="1 5" id="KW-0032">Aminotransferase</keyword>
<comment type="miscellaneous">
    <text evidence="5">May also have succinyldiaminopimelate aminotransferase activity, thus carrying out the corresponding step in lysine biosynthesis.</text>
</comment>
<sequence>MSQDALMNTYGPRSAKLVKGEGCNLWDDAGNQYLDALSGIAVCGLGHSHPGVTRAITEQAGTLLHTSNLFAIDAQEKLGARLRELSGLDKVFFSNSGAEANEAAIKIARKYGQDKGIHHPTIVTMSGSFHGRTMATLTATGNKKVQTGFEPLLSGFVHAPFNDVATLTRLVESNPNVVAIMVEPVQGEGGINVPAGDYLNQLRELCDKHDLLLMLDEIQTGNGRTGKYFSFEHNGILPDVVTTAKGLGNGVPIGACLARGIAAQTLAPGNHGSTFGGNPLCSHTALAVVNHIVDDGHMAAASQLGEYFLTAFKETLAGCGKVKDIRGQGLLLGIELTEANAPIVTKAKEQGLIVNLTAGSVVRLLPPLITNQQQADTTIDIVSRIIKNL</sequence>
<keyword evidence="5" id="KW-0055">Arginine biosynthesis</keyword>
<dbReference type="InterPro" id="IPR015422">
    <property type="entry name" value="PyrdxlP-dep_Trfase_small"/>
</dbReference>
<evidence type="ECO:0000256" key="4">
    <source>
        <dbReference type="ARBA" id="ARBA00022898"/>
    </source>
</evidence>
<dbReference type="EMBL" id="BAABLX010000007">
    <property type="protein sequence ID" value="GAA4934097.1"/>
    <property type="molecule type" value="Genomic_DNA"/>
</dbReference>
<dbReference type="SUPFAM" id="SSF53383">
    <property type="entry name" value="PLP-dependent transferases"/>
    <property type="match status" value="1"/>
</dbReference>
<dbReference type="AlphaFoldDB" id="A0AAV3TZ36"/>
<evidence type="ECO:0000256" key="2">
    <source>
        <dbReference type="ARBA" id="ARBA00022605"/>
    </source>
</evidence>
<dbReference type="GO" id="GO:0042802">
    <property type="term" value="F:identical protein binding"/>
    <property type="evidence" value="ECO:0007669"/>
    <property type="project" value="TreeGrafter"/>
</dbReference>
<feature type="binding site" evidence="5">
    <location>
        <position position="274"/>
    </location>
    <ligand>
        <name>pyridoxal 5'-phosphate</name>
        <dbReference type="ChEBI" id="CHEBI:597326"/>
    </ligand>
</feature>
<comment type="similarity">
    <text evidence="5">Belongs to the class-III pyridoxal-phosphate-dependent aminotransferase family. ArgD subfamily.</text>
</comment>
<proteinExistence type="inferred from homology"/>
<comment type="subunit">
    <text evidence="5">Homodimer.</text>
</comment>
<keyword evidence="7" id="KW-1185">Reference proteome</keyword>
<comment type="cofactor">
    <cofactor evidence="5">
        <name>pyridoxal 5'-phosphate</name>
        <dbReference type="ChEBI" id="CHEBI:597326"/>
    </cofactor>
    <text evidence="5">Binds 1 pyridoxal phosphate per subunit.</text>
</comment>
<keyword evidence="2 5" id="KW-0028">Amino-acid biosynthesis</keyword>
<comment type="subcellular location">
    <subcellularLocation>
        <location evidence="5">Cytoplasm</location>
    </subcellularLocation>
</comment>
<dbReference type="NCBIfam" id="NF002325">
    <property type="entry name" value="PRK01278.1"/>
    <property type="match status" value="1"/>
</dbReference>
<dbReference type="InterPro" id="IPR005814">
    <property type="entry name" value="Aminotrans_3"/>
</dbReference>
<dbReference type="GO" id="GO:0003992">
    <property type="term" value="F:N2-acetyl-L-ornithine:2-oxoglutarate 5-aminotransferase activity"/>
    <property type="evidence" value="ECO:0007669"/>
    <property type="project" value="UniProtKB-UniRule"/>
</dbReference>
<dbReference type="InterPro" id="IPR004636">
    <property type="entry name" value="AcOrn/SuccOrn_fam"/>
</dbReference>
<dbReference type="InterPro" id="IPR015424">
    <property type="entry name" value="PyrdxlP-dep_Trfase"/>
</dbReference>
<comment type="caution">
    <text evidence="6">The sequence shown here is derived from an EMBL/GenBank/DDBJ whole genome shotgun (WGS) entry which is preliminary data.</text>
</comment>
<dbReference type="InterPro" id="IPR050103">
    <property type="entry name" value="Class-III_PLP-dep_AT"/>
</dbReference>
<feature type="binding site" evidence="5">
    <location>
        <begin position="97"/>
        <end position="98"/>
    </location>
    <ligand>
        <name>pyridoxal 5'-phosphate</name>
        <dbReference type="ChEBI" id="CHEBI:597326"/>
    </ligand>
</feature>
<dbReference type="GO" id="GO:0006526">
    <property type="term" value="P:L-arginine biosynthetic process"/>
    <property type="evidence" value="ECO:0007669"/>
    <property type="project" value="UniProtKB-UniRule"/>
</dbReference>
<name>A0AAV3TZ36_9ALTE</name>
<feature type="binding site" evidence="5">
    <location>
        <begin position="216"/>
        <end position="219"/>
    </location>
    <ligand>
        <name>pyridoxal 5'-phosphate</name>
        <dbReference type="ChEBI" id="CHEBI:597326"/>
    </ligand>
</feature>
<dbReference type="FunFam" id="3.40.640.10:FF:000004">
    <property type="entry name" value="Acetylornithine aminotransferase"/>
    <property type="match status" value="1"/>
</dbReference>
<dbReference type="Proteomes" id="UP001409585">
    <property type="component" value="Unassembled WGS sequence"/>
</dbReference>
<dbReference type="Pfam" id="PF00202">
    <property type="entry name" value="Aminotran_3"/>
    <property type="match status" value="1"/>
</dbReference>
<dbReference type="HAMAP" id="MF_01107">
    <property type="entry name" value="ArgD_aminotrans_3"/>
    <property type="match status" value="1"/>
</dbReference>
<dbReference type="GO" id="GO:0030170">
    <property type="term" value="F:pyridoxal phosphate binding"/>
    <property type="evidence" value="ECO:0007669"/>
    <property type="project" value="InterPro"/>
</dbReference>
<reference evidence="7" key="1">
    <citation type="journal article" date="2019" name="Int. J. Syst. Evol. Microbiol.">
        <title>The Global Catalogue of Microorganisms (GCM) 10K type strain sequencing project: providing services to taxonomists for standard genome sequencing and annotation.</title>
        <authorList>
            <consortium name="The Broad Institute Genomics Platform"/>
            <consortium name="The Broad Institute Genome Sequencing Center for Infectious Disease"/>
            <person name="Wu L."/>
            <person name="Ma J."/>
        </authorList>
    </citation>
    <scope>NUCLEOTIDE SEQUENCE [LARGE SCALE GENOMIC DNA]</scope>
    <source>
        <strain evidence="7">JCM 19134</strain>
    </source>
</reference>